<dbReference type="EMBL" id="SRLO01000037">
    <property type="protein sequence ID" value="TNN82790.1"/>
    <property type="molecule type" value="Genomic_DNA"/>
</dbReference>
<protein>
    <submittedName>
        <fullName evidence="1">Uncharacterized protein</fullName>
    </submittedName>
</protein>
<gene>
    <name evidence="1" type="ORF">EYF80_007031</name>
</gene>
<evidence type="ECO:0000313" key="1">
    <source>
        <dbReference type="EMBL" id="TNN82790.1"/>
    </source>
</evidence>
<dbReference type="AlphaFoldDB" id="A0A4Z2IXT8"/>
<dbReference type="Proteomes" id="UP000314294">
    <property type="component" value="Unassembled WGS sequence"/>
</dbReference>
<organism evidence="1 2">
    <name type="scientific">Liparis tanakae</name>
    <name type="common">Tanaka's snailfish</name>
    <dbReference type="NCBI Taxonomy" id="230148"/>
    <lineage>
        <taxon>Eukaryota</taxon>
        <taxon>Metazoa</taxon>
        <taxon>Chordata</taxon>
        <taxon>Craniata</taxon>
        <taxon>Vertebrata</taxon>
        <taxon>Euteleostomi</taxon>
        <taxon>Actinopterygii</taxon>
        <taxon>Neopterygii</taxon>
        <taxon>Teleostei</taxon>
        <taxon>Neoteleostei</taxon>
        <taxon>Acanthomorphata</taxon>
        <taxon>Eupercaria</taxon>
        <taxon>Perciformes</taxon>
        <taxon>Cottioidei</taxon>
        <taxon>Cottales</taxon>
        <taxon>Liparidae</taxon>
        <taxon>Liparis</taxon>
    </lineage>
</organism>
<comment type="caution">
    <text evidence="1">The sequence shown here is derived from an EMBL/GenBank/DDBJ whole genome shotgun (WGS) entry which is preliminary data.</text>
</comment>
<reference evidence="1 2" key="1">
    <citation type="submission" date="2019-03" db="EMBL/GenBank/DDBJ databases">
        <title>First draft genome of Liparis tanakae, snailfish: a comprehensive survey of snailfish specific genes.</title>
        <authorList>
            <person name="Kim W."/>
            <person name="Song I."/>
            <person name="Jeong J.-H."/>
            <person name="Kim D."/>
            <person name="Kim S."/>
            <person name="Ryu S."/>
            <person name="Song J.Y."/>
            <person name="Lee S.K."/>
        </authorList>
    </citation>
    <scope>NUCLEOTIDE SEQUENCE [LARGE SCALE GENOMIC DNA]</scope>
    <source>
        <tissue evidence="1">Muscle</tissue>
    </source>
</reference>
<evidence type="ECO:0000313" key="2">
    <source>
        <dbReference type="Proteomes" id="UP000314294"/>
    </source>
</evidence>
<sequence length="87" mass="9947">MYKHPEAVHMKFVVKERKIKCDSGEAYGGTTTEAVSSGSLEYFARHLSLDRFRERKTASPLRFSHDFIVYILKLAVIGRRRVSGVTL</sequence>
<accession>A0A4Z2IXT8</accession>
<proteinExistence type="predicted"/>
<name>A0A4Z2IXT8_9TELE</name>
<keyword evidence="2" id="KW-1185">Reference proteome</keyword>